<evidence type="ECO:0000256" key="11">
    <source>
        <dbReference type="SAM" id="Phobius"/>
    </source>
</evidence>
<feature type="transmembrane region" description="Helical" evidence="11">
    <location>
        <begin position="277"/>
        <end position="297"/>
    </location>
</feature>
<dbReference type="Pfam" id="PF01618">
    <property type="entry name" value="MotA_ExbB"/>
    <property type="match status" value="1"/>
</dbReference>
<gene>
    <name evidence="13" type="ORF">E6W36_04940</name>
</gene>
<evidence type="ECO:0000256" key="5">
    <source>
        <dbReference type="ARBA" id="ARBA00022729"/>
    </source>
</evidence>
<keyword evidence="3" id="KW-1003">Cell membrane</keyword>
<evidence type="ECO:0000256" key="6">
    <source>
        <dbReference type="ARBA" id="ARBA00022927"/>
    </source>
</evidence>
<dbReference type="PANTHER" id="PTHR30625">
    <property type="entry name" value="PROTEIN TOLQ"/>
    <property type="match status" value="1"/>
</dbReference>
<dbReference type="Pfam" id="PF13385">
    <property type="entry name" value="Laminin_G_3"/>
    <property type="match status" value="1"/>
</dbReference>
<dbReference type="EMBL" id="CP039704">
    <property type="protein sequence ID" value="QCI79140.1"/>
    <property type="molecule type" value="Genomic_DNA"/>
</dbReference>
<evidence type="ECO:0000313" key="13">
    <source>
        <dbReference type="EMBL" id="QCI79140.1"/>
    </source>
</evidence>
<proteinExistence type="inferred from homology"/>
<keyword evidence="6 10" id="KW-0653">Protein transport</keyword>
<dbReference type="PANTHER" id="PTHR30625:SF15">
    <property type="entry name" value="BIOPOLYMER TRANSPORT PROTEIN EXBB"/>
    <property type="match status" value="1"/>
</dbReference>
<evidence type="ECO:0000256" key="7">
    <source>
        <dbReference type="ARBA" id="ARBA00022989"/>
    </source>
</evidence>
<reference evidence="14" key="1">
    <citation type="submission" date="2019-04" db="EMBL/GenBank/DDBJ databases">
        <title>Complete genome sequence of Sphingomonas sp. W1-2-3.</title>
        <authorList>
            <person name="Im W.T."/>
        </authorList>
    </citation>
    <scope>NUCLEOTIDE SEQUENCE [LARGE SCALE GENOMIC DNA]</scope>
    <source>
        <strain evidence="14">W1-2-3</strain>
    </source>
</reference>
<dbReference type="InterPro" id="IPR013320">
    <property type="entry name" value="ConA-like_dom_sf"/>
</dbReference>
<keyword evidence="8 11" id="KW-0472">Membrane</keyword>
<dbReference type="SMART" id="SM00560">
    <property type="entry name" value="LamGL"/>
    <property type="match status" value="1"/>
</dbReference>
<organism evidence="13 14">
    <name type="scientific">Hankyongella ginsenosidimutans</name>
    <dbReference type="NCBI Taxonomy" id="1763828"/>
    <lineage>
        <taxon>Bacteria</taxon>
        <taxon>Pseudomonadati</taxon>
        <taxon>Pseudomonadota</taxon>
        <taxon>Alphaproteobacteria</taxon>
        <taxon>Sphingomonadales</taxon>
        <taxon>Sphingomonadaceae</taxon>
        <taxon>Hankyongella</taxon>
    </lineage>
</organism>
<keyword evidence="4 11" id="KW-0812">Transmembrane</keyword>
<evidence type="ECO:0000256" key="3">
    <source>
        <dbReference type="ARBA" id="ARBA00022475"/>
    </source>
</evidence>
<keyword evidence="14" id="KW-1185">Reference proteome</keyword>
<dbReference type="GO" id="GO:0005886">
    <property type="term" value="C:plasma membrane"/>
    <property type="evidence" value="ECO:0007669"/>
    <property type="project" value="UniProtKB-SubCell"/>
</dbReference>
<dbReference type="GO" id="GO:0017038">
    <property type="term" value="P:protein import"/>
    <property type="evidence" value="ECO:0007669"/>
    <property type="project" value="TreeGrafter"/>
</dbReference>
<evidence type="ECO:0000256" key="9">
    <source>
        <dbReference type="ARBA" id="ARBA00023157"/>
    </source>
</evidence>
<keyword evidence="2 10" id="KW-0813">Transport</keyword>
<comment type="similarity">
    <text evidence="10">Belongs to the exbB/tolQ family.</text>
</comment>
<evidence type="ECO:0000256" key="8">
    <source>
        <dbReference type="ARBA" id="ARBA00023136"/>
    </source>
</evidence>
<name>A0A4D7C5W8_9SPHN</name>
<accession>A0A4D7C5W8</accession>
<evidence type="ECO:0000256" key="1">
    <source>
        <dbReference type="ARBA" id="ARBA00004651"/>
    </source>
</evidence>
<evidence type="ECO:0000256" key="4">
    <source>
        <dbReference type="ARBA" id="ARBA00022692"/>
    </source>
</evidence>
<feature type="domain" description="LamG-like jellyroll fold" evidence="12">
    <location>
        <begin position="106"/>
        <end position="232"/>
    </location>
</feature>
<dbReference type="AlphaFoldDB" id="A0A4D7C5W8"/>
<keyword evidence="7 11" id="KW-1133">Transmembrane helix</keyword>
<dbReference type="InterPro" id="IPR006558">
    <property type="entry name" value="LamG-like"/>
</dbReference>
<dbReference type="KEGG" id="hgn:E6W36_04940"/>
<keyword evidence="9" id="KW-1015">Disulfide bond</keyword>
<feature type="transmembrane region" description="Helical" evidence="11">
    <location>
        <begin position="414"/>
        <end position="433"/>
    </location>
</feature>
<dbReference type="Proteomes" id="UP000298714">
    <property type="component" value="Chromosome"/>
</dbReference>
<feature type="transmembrane region" description="Helical" evidence="11">
    <location>
        <begin position="375"/>
        <end position="402"/>
    </location>
</feature>
<sequence>MGVGAGDRPGDGAGAVGGREAAGLGLLRQPGGDAGIRQKAVQDKQTVLALDFERLTGLPQDRTSYGNNAVRASAKPVAGGAIGDGLAFTPDSAAEVPSAPSLAFPAGGTVAFWVRADKAQDGAVLTLGAAGGPALAVGFRGDGIEAQLRGPGGATLGVAASGPTPFRTWRHVAATLTADTLTLYIDGEAKGSAKVATPALAGPVLLGAAPGRPGFTGSLDEVEVSNVARSAGWLQAVALGSGPEGRLVSVGATEQKSQFSAYLGLLATIAASVSVDGWVIIMLIGLLAALCLEVAVVKSLTLDQMDKGDKSYLALTGGSTASHTDDEAMLARSPLCRIARVGRSVRAGAAQADLLRSAIGRALIEEANRLNKNMVLLTLTISGAPFLGLLGTVVGVMITFAAIAASGDVNVNTIAPGISAAIATTVAGLIVAIPPCSPTTF</sequence>
<dbReference type="InterPro" id="IPR002898">
    <property type="entry name" value="MotA_ExbB_proton_chnl"/>
</dbReference>
<dbReference type="SUPFAM" id="SSF49899">
    <property type="entry name" value="Concanavalin A-like lectins/glucanases"/>
    <property type="match status" value="1"/>
</dbReference>
<evidence type="ECO:0000256" key="10">
    <source>
        <dbReference type="RuleBase" id="RU004057"/>
    </source>
</evidence>
<comment type="subcellular location">
    <subcellularLocation>
        <location evidence="1">Cell membrane</location>
        <topology evidence="1">Multi-pass membrane protein</topology>
    </subcellularLocation>
    <subcellularLocation>
        <location evidence="10">Membrane</location>
        <topology evidence="10">Multi-pass membrane protein</topology>
    </subcellularLocation>
</comment>
<protein>
    <recommendedName>
        <fullName evidence="12">LamG-like jellyroll fold domain-containing protein</fullName>
    </recommendedName>
</protein>
<evidence type="ECO:0000313" key="14">
    <source>
        <dbReference type="Proteomes" id="UP000298714"/>
    </source>
</evidence>
<evidence type="ECO:0000256" key="2">
    <source>
        <dbReference type="ARBA" id="ARBA00022448"/>
    </source>
</evidence>
<keyword evidence="5" id="KW-0732">Signal</keyword>
<dbReference type="InterPro" id="IPR050790">
    <property type="entry name" value="ExbB/TolQ_transport"/>
</dbReference>
<dbReference type="Gene3D" id="2.60.120.200">
    <property type="match status" value="1"/>
</dbReference>
<evidence type="ECO:0000259" key="12">
    <source>
        <dbReference type="SMART" id="SM00560"/>
    </source>
</evidence>